<proteinExistence type="predicted"/>
<dbReference type="RefSeq" id="WP_227177798.1">
    <property type="nucleotide sequence ID" value="NZ_JAJBZT010000001.1"/>
</dbReference>
<evidence type="ECO:0000313" key="5">
    <source>
        <dbReference type="Proteomes" id="UP001165395"/>
    </source>
</evidence>
<dbReference type="Pfam" id="PF03872">
    <property type="entry name" value="RseA_N"/>
    <property type="match status" value="1"/>
</dbReference>
<organism evidence="4 5">
    <name type="scientific">Leeia speluncae</name>
    <dbReference type="NCBI Taxonomy" id="2884804"/>
    <lineage>
        <taxon>Bacteria</taxon>
        <taxon>Pseudomonadati</taxon>
        <taxon>Pseudomonadota</taxon>
        <taxon>Betaproteobacteria</taxon>
        <taxon>Neisseriales</taxon>
        <taxon>Leeiaceae</taxon>
        <taxon>Leeia</taxon>
    </lineage>
</organism>
<dbReference type="CDD" id="cd16328">
    <property type="entry name" value="RseA_N"/>
    <property type="match status" value="1"/>
</dbReference>
<feature type="region of interest" description="Disordered" evidence="1">
    <location>
        <begin position="140"/>
        <end position="159"/>
    </location>
</feature>
<keyword evidence="2" id="KW-0472">Membrane</keyword>
<evidence type="ECO:0000259" key="3">
    <source>
        <dbReference type="Pfam" id="PF03872"/>
    </source>
</evidence>
<accession>A0ABS8D2N4</accession>
<dbReference type="SUPFAM" id="SSF89069">
    <property type="entry name" value="N-terminal, cytoplasmic domain of anti-sigmaE factor RseA"/>
    <property type="match status" value="1"/>
</dbReference>
<comment type="caution">
    <text evidence="4">The sequence shown here is derived from an EMBL/GenBank/DDBJ whole genome shotgun (WGS) entry which is preliminary data.</text>
</comment>
<dbReference type="Proteomes" id="UP001165395">
    <property type="component" value="Unassembled WGS sequence"/>
</dbReference>
<name>A0ABS8D2N4_9NEIS</name>
<dbReference type="InterPro" id="IPR036147">
    <property type="entry name" value="Anti-sigma_E_RseA_N_sf"/>
</dbReference>
<dbReference type="EMBL" id="JAJBZT010000001">
    <property type="protein sequence ID" value="MCB6182246.1"/>
    <property type="molecule type" value="Genomic_DNA"/>
</dbReference>
<evidence type="ECO:0000313" key="4">
    <source>
        <dbReference type="EMBL" id="MCB6182246.1"/>
    </source>
</evidence>
<keyword evidence="5" id="KW-1185">Reference proteome</keyword>
<feature type="domain" description="Anti sigma-E protein RseA N-terminal" evidence="3">
    <location>
        <begin position="1"/>
        <end position="84"/>
    </location>
</feature>
<dbReference type="PANTHER" id="PTHR38104:SF1">
    <property type="entry name" value="ANTI-SIGMA-E FACTOR RSEA"/>
    <property type="match status" value="1"/>
</dbReference>
<sequence length="159" mass="17325">MMNERISALMDGELSGEEAAAVLEWIKHNPEAAEVWASYHVIGESLKHHDFLASNIRSRVASRLEQEPTILSPASYSKPVKRTWIALSAAASIAAVAVLGVVSFQRTHQAEQQTVVVAQKTNNLDLNPYLAAHQQYAAQAGGRPQVRPVSMDNPEGLSK</sequence>
<protein>
    <submittedName>
        <fullName evidence="4">Sigma-E factor negative regulatory protein</fullName>
    </submittedName>
</protein>
<evidence type="ECO:0000256" key="2">
    <source>
        <dbReference type="SAM" id="Phobius"/>
    </source>
</evidence>
<reference evidence="4" key="1">
    <citation type="submission" date="2021-10" db="EMBL/GenBank/DDBJ databases">
        <title>The complete genome sequence of Leeia sp. TBRC 13508.</title>
        <authorList>
            <person name="Charoenyingcharoen P."/>
            <person name="Yukphan P."/>
        </authorList>
    </citation>
    <scope>NUCLEOTIDE SEQUENCE</scope>
    <source>
        <strain evidence="4">TBRC 13508</strain>
    </source>
</reference>
<dbReference type="PANTHER" id="PTHR38104">
    <property type="match status" value="1"/>
</dbReference>
<gene>
    <name evidence="4" type="ORF">LIN78_01575</name>
</gene>
<dbReference type="InterPro" id="IPR005572">
    <property type="entry name" value="Anti-sigma_E_RseA_N"/>
</dbReference>
<dbReference type="Gene3D" id="1.10.10.880">
    <property type="entry name" value="Anti sigma-E protein RseA, N-terminal domain"/>
    <property type="match status" value="1"/>
</dbReference>
<evidence type="ECO:0000256" key="1">
    <source>
        <dbReference type="SAM" id="MobiDB-lite"/>
    </source>
</evidence>
<feature type="transmembrane region" description="Helical" evidence="2">
    <location>
        <begin position="84"/>
        <end position="104"/>
    </location>
</feature>
<dbReference type="InterPro" id="IPR052383">
    <property type="entry name" value="Anti-sigma-E_RseA-like"/>
</dbReference>
<keyword evidence="2" id="KW-1133">Transmembrane helix</keyword>
<keyword evidence="2" id="KW-0812">Transmembrane</keyword>